<evidence type="ECO:0000313" key="11">
    <source>
        <dbReference type="Proteomes" id="UP000526125"/>
    </source>
</evidence>
<evidence type="ECO:0000256" key="8">
    <source>
        <dbReference type="HAMAP-Rule" id="MF_00316"/>
    </source>
</evidence>
<dbReference type="PANTHER" id="PTHR19136:SF81">
    <property type="entry name" value="MOLYBDENUM COFACTOR GUANYLYLTRANSFERASE"/>
    <property type="match status" value="1"/>
</dbReference>
<evidence type="ECO:0000256" key="6">
    <source>
        <dbReference type="ARBA" id="ARBA00023134"/>
    </source>
</evidence>
<evidence type="ECO:0000313" key="10">
    <source>
        <dbReference type="EMBL" id="NUU77030.1"/>
    </source>
</evidence>
<comment type="catalytic activity">
    <reaction evidence="8">
        <text>Mo-molybdopterin + GTP + H(+) = Mo-molybdopterin guanine dinucleotide + diphosphate</text>
        <dbReference type="Rhea" id="RHEA:34243"/>
        <dbReference type="ChEBI" id="CHEBI:15378"/>
        <dbReference type="ChEBI" id="CHEBI:33019"/>
        <dbReference type="ChEBI" id="CHEBI:37565"/>
        <dbReference type="ChEBI" id="CHEBI:71302"/>
        <dbReference type="ChEBI" id="CHEBI:71310"/>
        <dbReference type="EC" id="2.7.7.77"/>
    </reaction>
</comment>
<evidence type="ECO:0000256" key="4">
    <source>
        <dbReference type="ARBA" id="ARBA00022741"/>
    </source>
</evidence>
<reference evidence="10 11" key="1">
    <citation type="submission" date="2020-05" db="EMBL/GenBank/DDBJ databases">
        <title>Genome Sequencing of Type Strains.</title>
        <authorList>
            <person name="Lemaire J.F."/>
            <person name="Inderbitzin P."/>
            <person name="Gregorio O.A."/>
            <person name="Collins S.B."/>
            <person name="Wespe N."/>
            <person name="Knight-Connoni V."/>
        </authorList>
    </citation>
    <scope>NUCLEOTIDE SEQUENCE [LARGE SCALE GENOMIC DNA]</scope>
    <source>
        <strain evidence="10 11">LMG 21957</strain>
    </source>
</reference>
<gene>
    <name evidence="8" type="primary">mobA</name>
    <name evidence="10" type="ORF">HP552_17600</name>
</gene>
<organism evidence="10 11">
    <name type="scientific">Paenibacillus xylanilyticus</name>
    <dbReference type="NCBI Taxonomy" id="248903"/>
    <lineage>
        <taxon>Bacteria</taxon>
        <taxon>Bacillati</taxon>
        <taxon>Bacillota</taxon>
        <taxon>Bacilli</taxon>
        <taxon>Bacillales</taxon>
        <taxon>Paenibacillaceae</taxon>
        <taxon>Paenibacillus</taxon>
    </lineage>
</organism>
<dbReference type="EMBL" id="JABMCB010000190">
    <property type="protein sequence ID" value="NUU77030.1"/>
    <property type="molecule type" value="Genomic_DNA"/>
</dbReference>
<dbReference type="InterPro" id="IPR013482">
    <property type="entry name" value="Molybde_CF_guanTrfase"/>
</dbReference>
<comment type="subcellular location">
    <subcellularLocation>
        <location evidence="8">Cytoplasm</location>
    </subcellularLocation>
</comment>
<feature type="binding site" evidence="8">
    <location>
        <position position="101"/>
    </location>
    <ligand>
        <name>GTP</name>
        <dbReference type="ChEBI" id="CHEBI:37565"/>
    </ligand>
</feature>
<sequence length="209" mass="22895">MITVNMKEWTGIILAGGLSSRMGTNKALLPLHGSIVLEHVAAAMAPAVSRVIIAAGPNAAVYHELGYTCVQDRYPEKGPLAGLHAALEASETEWNLVCACDLPLIQPAFFTALQWLAESDQKHPAIVPRLEGWVHPLVGIYHTRVLPSLEQCLVEDRLRVTRWLEEIGGRYVDGEDLEKAGVQDAAGQLSNMNTMQEYHNLVGNRPPIM</sequence>
<dbReference type="EC" id="2.7.7.77" evidence="8"/>
<keyword evidence="10" id="KW-0548">Nucleotidyltransferase</keyword>
<dbReference type="GO" id="GO:0005525">
    <property type="term" value="F:GTP binding"/>
    <property type="evidence" value="ECO:0007669"/>
    <property type="project" value="UniProtKB-UniRule"/>
</dbReference>
<dbReference type="HAMAP" id="MF_00316">
    <property type="entry name" value="MobA"/>
    <property type="match status" value="1"/>
</dbReference>
<protein>
    <recommendedName>
        <fullName evidence="8">Probable molybdenum cofactor guanylyltransferase</fullName>
        <shortName evidence="8">MoCo guanylyltransferase</shortName>
        <ecNumber evidence="8">2.7.7.77</ecNumber>
    </recommendedName>
    <alternativeName>
        <fullName evidence="8">GTP:molybdopterin guanylyltransferase</fullName>
    </alternativeName>
    <alternativeName>
        <fullName evidence="8">Mo-MPT guanylyltransferase</fullName>
    </alternativeName>
    <alternativeName>
        <fullName evidence="8">Molybdopterin guanylyltransferase</fullName>
    </alternativeName>
    <alternativeName>
        <fullName evidence="8">Molybdopterin-guanine dinucleotide synthase</fullName>
        <shortName evidence="8">MGD synthase</shortName>
    </alternativeName>
</protein>
<keyword evidence="5 8" id="KW-0460">Magnesium</keyword>
<dbReference type="AlphaFoldDB" id="A0A7Y6BZF8"/>
<keyword evidence="11" id="KW-1185">Reference proteome</keyword>
<comment type="cofactor">
    <cofactor evidence="8">
        <name>Mg(2+)</name>
        <dbReference type="ChEBI" id="CHEBI:18420"/>
    </cofactor>
</comment>
<evidence type="ECO:0000256" key="1">
    <source>
        <dbReference type="ARBA" id="ARBA00022490"/>
    </source>
</evidence>
<feature type="binding site" evidence="8">
    <location>
        <position position="101"/>
    </location>
    <ligand>
        <name>Mg(2+)</name>
        <dbReference type="ChEBI" id="CHEBI:18420"/>
    </ligand>
</feature>
<dbReference type="SUPFAM" id="SSF53448">
    <property type="entry name" value="Nucleotide-diphospho-sugar transferases"/>
    <property type="match status" value="1"/>
</dbReference>
<dbReference type="InterPro" id="IPR029044">
    <property type="entry name" value="Nucleotide-diphossugar_trans"/>
</dbReference>
<dbReference type="Gene3D" id="3.90.550.10">
    <property type="entry name" value="Spore Coat Polysaccharide Biosynthesis Protein SpsA, Chain A"/>
    <property type="match status" value="1"/>
</dbReference>
<dbReference type="CDD" id="cd02503">
    <property type="entry name" value="MobA"/>
    <property type="match status" value="1"/>
</dbReference>
<evidence type="ECO:0000256" key="5">
    <source>
        <dbReference type="ARBA" id="ARBA00022842"/>
    </source>
</evidence>
<feature type="domain" description="MobA-like NTP transferase" evidence="9">
    <location>
        <begin position="11"/>
        <end position="159"/>
    </location>
</feature>
<keyword evidence="3 8" id="KW-0479">Metal-binding</keyword>
<dbReference type="GO" id="GO:0046872">
    <property type="term" value="F:metal ion binding"/>
    <property type="evidence" value="ECO:0007669"/>
    <property type="project" value="UniProtKB-KW"/>
</dbReference>
<keyword evidence="6 8" id="KW-0342">GTP-binding</keyword>
<comment type="similarity">
    <text evidence="8">Belongs to the MobA family.</text>
</comment>
<keyword evidence="1 8" id="KW-0963">Cytoplasm</keyword>
<evidence type="ECO:0000256" key="2">
    <source>
        <dbReference type="ARBA" id="ARBA00022679"/>
    </source>
</evidence>
<comment type="caution">
    <text evidence="8">Lacks conserved residue(s) required for the propagation of feature annotation.</text>
</comment>
<evidence type="ECO:0000256" key="3">
    <source>
        <dbReference type="ARBA" id="ARBA00022723"/>
    </source>
</evidence>
<dbReference type="RefSeq" id="WP_175396708.1">
    <property type="nucleotide sequence ID" value="NZ_JABMCB010000190.1"/>
</dbReference>
<comment type="domain">
    <text evidence="8">The N-terminal domain determines nucleotide recognition and specific binding, while the C-terminal domain determines the specific binding to the target protein.</text>
</comment>
<dbReference type="InterPro" id="IPR025877">
    <property type="entry name" value="MobA-like_NTP_Trfase"/>
</dbReference>
<comment type="caution">
    <text evidence="10">The sequence shown here is derived from an EMBL/GenBank/DDBJ whole genome shotgun (WGS) entry which is preliminary data.</text>
</comment>
<evidence type="ECO:0000259" key="9">
    <source>
        <dbReference type="Pfam" id="PF12804"/>
    </source>
</evidence>
<dbReference type="GO" id="GO:0005737">
    <property type="term" value="C:cytoplasm"/>
    <property type="evidence" value="ECO:0007669"/>
    <property type="project" value="UniProtKB-SubCell"/>
</dbReference>
<keyword evidence="7 8" id="KW-0501">Molybdenum cofactor biosynthesis</keyword>
<evidence type="ECO:0000256" key="7">
    <source>
        <dbReference type="ARBA" id="ARBA00023150"/>
    </source>
</evidence>
<dbReference type="GO" id="GO:0006777">
    <property type="term" value="P:Mo-molybdopterin cofactor biosynthetic process"/>
    <property type="evidence" value="ECO:0007669"/>
    <property type="project" value="UniProtKB-KW"/>
</dbReference>
<comment type="function">
    <text evidence="8">Transfers a GMP moiety from GTP to Mo-molybdopterin (Mo-MPT) cofactor (Moco or molybdenum cofactor) to form Mo-molybdopterin guanine dinucleotide (Mo-MGD) cofactor.</text>
</comment>
<keyword evidence="4 8" id="KW-0547">Nucleotide-binding</keyword>
<dbReference type="PANTHER" id="PTHR19136">
    <property type="entry name" value="MOLYBDENUM COFACTOR GUANYLYLTRANSFERASE"/>
    <property type="match status" value="1"/>
</dbReference>
<proteinExistence type="inferred from homology"/>
<dbReference type="Pfam" id="PF12804">
    <property type="entry name" value="NTP_transf_3"/>
    <property type="match status" value="1"/>
</dbReference>
<name>A0A7Y6BZF8_9BACL</name>
<feature type="binding site" evidence="8">
    <location>
        <begin position="14"/>
        <end position="16"/>
    </location>
    <ligand>
        <name>GTP</name>
        <dbReference type="ChEBI" id="CHEBI:37565"/>
    </ligand>
</feature>
<dbReference type="Proteomes" id="UP000526125">
    <property type="component" value="Unassembled WGS sequence"/>
</dbReference>
<keyword evidence="2 8" id="KW-0808">Transferase</keyword>
<accession>A0A7Y6BZF8</accession>
<feature type="binding site" evidence="8">
    <location>
        <position position="72"/>
    </location>
    <ligand>
        <name>GTP</name>
        <dbReference type="ChEBI" id="CHEBI:37565"/>
    </ligand>
</feature>
<dbReference type="GO" id="GO:0061603">
    <property type="term" value="F:molybdenum cofactor guanylyltransferase activity"/>
    <property type="evidence" value="ECO:0007669"/>
    <property type="project" value="UniProtKB-EC"/>
</dbReference>
<feature type="binding site" evidence="8">
    <location>
        <position position="26"/>
    </location>
    <ligand>
        <name>GTP</name>
        <dbReference type="ChEBI" id="CHEBI:37565"/>
    </ligand>
</feature>